<name>A0A5C6CWW5_9BACT</name>
<sequence>MLIPPFTLLLALLPLIGYLILIGGIRASGRAMITTGARDVAALGIAISGLVAVGPAELFFPTPAASMFGPWVWFAIATFYSLCLTLIAITSRPKLVIYGRSPEQVFEPLLQAARRLDPAAVGDATRWQVTLPTIQVQLRVDGHPGADSAQILAFEPNLTPRFWHQLQGYLREAVPRQSVPRNFAGFSMLLAAACLIGLLLWHSSGREELVVEGFRKWLWR</sequence>
<dbReference type="RefSeq" id="WP_146593349.1">
    <property type="nucleotide sequence ID" value="NZ_SJPT01000001.1"/>
</dbReference>
<feature type="transmembrane region" description="Helical" evidence="1">
    <location>
        <begin position="40"/>
        <end position="59"/>
    </location>
</feature>
<feature type="transmembrane region" description="Helical" evidence="1">
    <location>
        <begin position="71"/>
        <end position="90"/>
    </location>
</feature>
<dbReference type="EMBL" id="SJPT01000001">
    <property type="protein sequence ID" value="TWU27109.1"/>
    <property type="molecule type" value="Genomic_DNA"/>
</dbReference>
<dbReference type="Proteomes" id="UP000316304">
    <property type="component" value="Unassembled WGS sequence"/>
</dbReference>
<protein>
    <submittedName>
        <fullName evidence="2">Uncharacterized protein</fullName>
    </submittedName>
</protein>
<accession>A0A5C6CWW5</accession>
<gene>
    <name evidence="2" type="ORF">Pla52o_09690</name>
</gene>
<keyword evidence="1" id="KW-1133">Transmembrane helix</keyword>
<keyword evidence="3" id="KW-1185">Reference proteome</keyword>
<evidence type="ECO:0000256" key="1">
    <source>
        <dbReference type="SAM" id="Phobius"/>
    </source>
</evidence>
<feature type="transmembrane region" description="Helical" evidence="1">
    <location>
        <begin position="6"/>
        <end position="28"/>
    </location>
</feature>
<keyword evidence="1" id="KW-0472">Membrane</keyword>
<proteinExistence type="predicted"/>
<evidence type="ECO:0000313" key="3">
    <source>
        <dbReference type="Proteomes" id="UP000316304"/>
    </source>
</evidence>
<dbReference type="OrthoDB" id="292340at2"/>
<keyword evidence="1" id="KW-0812">Transmembrane</keyword>
<reference evidence="2 3" key="1">
    <citation type="submission" date="2019-02" db="EMBL/GenBank/DDBJ databases">
        <title>Deep-cultivation of Planctomycetes and their phenomic and genomic characterization uncovers novel biology.</title>
        <authorList>
            <person name="Wiegand S."/>
            <person name="Jogler M."/>
            <person name="Boedeker C."/>
            <person name="Pinto D."/>
            <person name="Vollmers J."/>
            <person name="Rivas-Marin E."/>
            <person name="Kohn T."/>
            <person name="Peeters S.H."/>
            <person name="Heuer A."/>
            <person name="Rast P."/>
            <person name="Oberbeckmann S."/>
            <person name="Bunk B."/>
            <person name="Jeske O."/>
            <person name="Meyerdierks A."/>
            <person name="Storesund J.E."/>
            <person name="Kallscheuer N."/>
            <person name="Luecker S."/>
            <person name="Lage O.M."/>
            <person name="Pohl T."/>
            <person name="Merkel B.J."/>
            <person name="Hornburger P."/>
            <person name="Mueller R.-W."/>
            <person name="Bruemmer F."/>
            <person name="Labrenz M."/>
            <person name="Spormann A.M."/>
            <person name="Op Den Camp H."/>
            <person name="Overmann J."/>
            <person name="Amann R."/>
            <person name="Jetten M.S.M."/>
            <person name="Mascher T."/>
            <person name="Medema M.H."/>
            <person name="Devos D.P."/>
            <person name="Kaster A.-K."/>
            <person name="Ovreas L."/>
            <person name="Rohde M."/>
            <person name="Galperin M.Y."/>
            <person name="Jogler C."/>
        </authorList>
    </citation>
    <scope>NUCLEOTIDE SEQUENCE [LARGE SCALE GENOMIC DNA]</scope>
    <source>
        <strain evidence="2 3">Pla52o</strain>
    </source>
</reference>
<dbReference type="AlphaFoldDB" id="A0A5C6CWW5"/>
<comment type="caution">
    <text evidence="2">The sequence shown here is derived from an EMBL/GenBank/DDBJ whole genome shotgun (WGS) entry which is preliminary data.</text>
</comment>
<organism evidence="2 3">
    <name type="scientific">Novipirellula galeiformis</name>
    <dbReference type="NCBI Taxonomy" id="2528004"/>
    <lineage>
        <taxon>Bacteria</taxon>
        <taxon>Pseudomonadati</taxon>
        <taxon>Planctomycetota</taxon>
        <taxon>Planctomycetia</taxon>
        <taxon>Pirellulales</taxon>
        <taxon>Pirellulaceae</taxon>
        <taxon>Novipirellula</taxon>
    </lineage>
</organism>
<feature type="transmembrane region" description="Helical" evidence="1">
    <location>
        <begin position="183"/>
        <end position="201"/>
    </location>
</feature>
<evidence type="ECO:0000313" key="2">
    <source>
        <dbReference type="EMBL" id="TWU27109.1"/>
    </source>
</evidence>